<dbReference type="PANTHER" id="PTHR34826:SF2">
    <property type="entry name" value="UPF0590 PROTEIN C409.17C"/>
    <property type="match status" value="1"/>
</dbReference>
<evidence type="ECO:0000313" key="2">
    <source>
        <dbReference type="EMBL" id="KAF1988497.1"/>
    </source>
</evidence>
<name>A0A6G1H619_9PEZI</name>
<dbReference type="Proteomes" id="UP000800041">
    <property type="component" value="Unassembled WGS sequence"/>
</dbReference>
<accession>A0A6G1H619</accession>
<evidence type="ECO:0000259" key="1">
    <source>
        <dbReference type="Pfam" id="PF08588"/>
    </source>
</evidence>
<dbReference type="Pfam" id="PF08588">
    <property type="entry name" value="Duc1"/>
    <property type="match status" value="1"/>
</dbReference>
<gene>
    <name evidence="2" type="ORF">K402DRAFT_328315</name>
</gene>
<reference evidence="2" key="1">
    <citation type="journal article" date="2020" name="Stud. Mycol.">
        <title>101 Dothideomycetes genomes: a test case for predicting lifestyles and emergence of pathogens.</title>
        <authorList>
            <person name="Haridas S."/>
            <person name="Albert R."/>
            <person name="Binder M."/>
            <person name="Bloem J."/>
            <person name="Labutti K."/>
            <person name="Salamov A."/>
            <person name="Andreopoulos B."/>
            <person name="Baker S."/>
            <person name="Barry K."/>
            <person name="Bills G."/>
            <person name="Bluhm B."/>
            <person name="Cannon C."/>
            <person name="Castanera R."/>
            <person name="Culley D."/>
            <person name="Daum C."/>
            <person name="Ezra D."/>
            <person name="Gonzalez J."/>
            <person name="Henrissat B."/>
            <person name="Kuo A."/>
            <person name="Liang C."/>
            <person name="Lipzen A."/>
            <person name="Lutzoni F."/>
            <person name="Magnuson J."/>
            <person name="Mondo S."/>
            <person name="Nolan M."/>
            <person name="Ohm R."/>
            <person name="Pangilinan J."/>
            <person name="Park H.-J."/>
            <person name="Ramirez L."/>
            <person name="Alfaro M."/>
            <person name="Sun H."/>
            <person name="Tritt A."/>
            <person name="Yoshinaga Y."/>
            <person name="Zwiers L.-H."/>
            <person name="Turgeon B."/>
            <person name="Goodwin S."/>
            <person name="Spatafora J."/>
            <person name="Crous P."/>
            <person name="Grigoriev I."/>
        </authorList>
    </citation>
    <scope>NUCLEOTIDE SEQUENCE</scope>
    <source>
        <strain evidence="2">CBS 113979</strain>
    </source>
</reference>
<evidence type="ECO:0000313" key="3">
    <source>
        <dbReference type="Proteomes" id="UP000800041"/>
    </source>
</evidence>
<sequence length="305" mass="34524">MASLVKNKLSDTIHGTDSDSINADKYQLLVTAGPSYSPCTQQPVHVNTSTPTVFENEFMKVAVKVRIQEFRGLPRGSPSSSPYFEDPRREKDRYSVSFTFVPKKDIPLGGEGETVWGNDFDHPVRDRLPPGVNTAIKIVKELIDPGITCDAYADEPWLYTPALAGWDAFRIGEKVSVDDELPYDEEVFDEGADGEGEDVRKSLGIPDGRDKRRKFFLNKENQKAFLFEKGRVYRGDFFNPYLDFGKFALRLPGFSLSVGRYINDKTHALRYVFKNTKTGDVYFVIVMNLLFGDELEKALHERPGQ</sequence>
<dbReference type="PANTHER" id="PTHR34826">
    <property type="entry name" value="UPF0590 PROTEIN C409.17C"/>
    <property type="match status" value="1"/>
</dbReference>
<keyword evidence="3" id="KW-1185">Reference proteome</keyword>
<proteinExistence type="predicted"/>
<organism evidence="2 3">
    <name type="scientific">Aulographum hederae CBS 113979</name>
    <dbReference type="NCBI Taxonomy" id="1176131"/>
    <lineage>
        <taxon>Eukaryota</taxon>
        <taxon>Fungi</taxon>
        <taxon>Dikarya</taxon>
        <taxon>Ascomycota</taxon>
        <taxon>Pezizomycotina</taxon>
        <taxon>Dothideomycetes</taxon>
        <taxon>Pleosporomycetidae</taxon>
        <taxon>Aulographales</taxon>
        <taxon>Aulographaceae</taxon>
    </lineage>
</organism>
<dbReference type="AlphaFoldDB" id="A0A6G1H619"/>
<dbReference type="OrthoDB" id="2119945at2759"/>
<protein>
    <submittedName>
        <fullName evidence="2">DUF1769-domain-containing protein</fullName>
    </submittedName>
</protein>
<dbReference type="EMBL" id="ML977148">
    <property type="protein sequence ID" value="KAF1988497.1"/>
    <property type="molecule type" value="Genomic_DNA"/>
</dbReference>
<feature type="domain" description="Domain of unknown function at the cortex 1" evidence="1">
    <location>
        <begin position="28"/>
        <end position="289"/>
    </location>
</feature>
<dbReference type="InterPro" id="IPR013897">
    <property type="entry name" value="Duc1"/>
</dbReference>